<dbReference type="EMBL" id="SDMP01000001">
    <property type="protein sequence ID" value="RYR75841.1"/>
    <property type="molecule type" value="Genomic_DNA"/>
</dbReference>
<protein>
    <recommendedName>
        <fullName evidence="3">Aminotransferase-like plant mobile domain-containing protein</fullName>
    </recommendedName>
</protein>
<evidence type="ECO:0000313" key="2">
    <source>
        <dbReference type="Proteomes" id="UP000289738"/>
    </source>
</evidence>
<reference evidence="1 2" key="1">
    <citation type="submission" date="2019-01" db="EMBL/GenBank/DDBJ databases">
        <title>Sequencing of cultivated peanut Arachis hypogaea provides insights into genome evolution and oil improvement.</title>
        <authorList>
            <person name="Chen X."/>
        </authorList>
    </citation>
    <scope>NUCLEOTIDE SEQUENCE [LARGE SCALE GENOMIC DNA]</scope>
    <source>
        <strain evidence="2">cv. Fuhuasheng</strain>
        <tissue evidence="1">Leaves</tissue>
    </source>
</reference>
<dbReference type="Proteomes" id="UP000289738">
    <property type="component" value="Chromosome A01"/>
</dbReference>
<dbReference type="PANTHER" id="PTHR46033:SF8">
    <property type="entry name" value="PROTEIN MAINTENANCE OF MERISTEMS-LIKE"/>
    <property type="match status" value="1"/>
</dbReference>
<name>A0A445EKD5_ARAHY</name>
<dbReference type="InterPro" id="IPR044824">
    <property type="entry name" value="MAIN-like"/>
</dbReference>
<dbReference type="AlphaFoldDB" id="A0A445EKD5"/>
<proteinExistence type="predicted"/>
<keyword evidence="2" id="KW-1185">Reference proteome</keyword>
<organism evidence="1 2">
    <name type="scientific">Arachis hypogaea</name>
    <name type="common">Peanut</name>
    <dbReference type="NCBI Taxonomy" id="3818"/>
    <lineage>
        <taxon>Eukaryota</taxon>
        <taxon>Viridiplantae</taxon>
        <taxon>Streptophyta</taxon>
        <taxon>Embryophyta</taxon>
        <taxon>Tracheophyta</taxon>
        <taxon>Spermatophyta</taxon>
        <taxon>Magnoliopsida</taxon>
        <taxon>eudicotyledons</taxon>
        <taxon>Gunneridae</taxon>
        <taxon>Pentapetalae</taxon>
        <taxon>rosids</taxon>
        <taxon>fabids</taxon>
        <taxon>Fabales</taxon>
        <taxon>Fabaceae</taxon>
        <taxon>Papilionoideae</taxon>
        <taxon>50 kb inversion clade</taxon>
        <taxon>dalbergioids sensu lato</taxon>
        <taxon>Dalbergieae</taxon>
        <taxon>Pterocarpus clade</taxon>
        <taxon>Arachis</taxon>
    </lineage>
</organism>
<evidence type="ECO:0000313" key="1">
    <source>
        <dbReference type="EMBL" id="RYR75841.1"/>
    </source>
</evidence>
<accession>A0A445EKD5</accession>
<comment type="caution">
    <text evidence="1">The sequence shown here is derived from an EMBL/GenBank/DDBJ whole genome shotgun (WGS) entry which is preliminary data.</text>
</comment>
<evidence type="ECO:0008006" key="3">
    <source>
        <dbReference type="Google" id="ProtNLM"/>
    </source>
</evidence>
<dbReference type="PANTHER" id="PTHR46033">
    <property type="entry name" value="PROTEIN MAIN-LIKE 2"/>
    <property type="match status" value="1"/>
</dbReference>
<sequence>MTIPLTQAVMAHQVKNDRDINRLNETTYYAGAADFNLLGARPPVAAQQAAQRKESFTLKLVWLRDHVRQMSQTNDPETLRQYARCYIMLLIKGYLMTDKSNMLVHLRWLPLLRDFAECRAFSRARLCWPGRISPYLWRLSGAYQASIHDGKAQKILSNMQRSRTMRCPL</sequence>
<gene>
    <name evidence="1" type="ORF">Ahy_A01g000426</name>
</gene>
<dbReference type="GO" id="GO:0010073">
    <property type="term" value="P:meristem maintenance"/>
    <property type="evidence" value="ECO:0007669"/>
    <property type="project" value="InterPro"/>
</dbReference>